<sequence>MPEMDKLGSRNGGNSSSEFTLAEIMEMENLYKEIEQQSLGQEFCQELAMSFSCSASRAGKSAITWKQVFM</sequence>
<evidence type="ECO:0000313" key="1">
    <source>
        <dbReference type="EMBL" id="PON86812.1"/>
    </source>
</evidence>
<name>A0A2P5EMU0_TREOI</name>
<reference evidence="2" key="1">
    <citation type="submission" date="2016-06" db="EMBL/GenBank/DDBJ databases">
        <title>Parallel loss of symbiosis genes in relatives of nitrogen-fixing non-legume Parasponia.</title>
        <authorList>
            <person name="Van Velzen R."/>
            <person name="Holmer R."/>
            <person name="Bu F."/>
            <person name="Rutten L."/>
            <person name="Van Zeijl A."/>
            <person name="Liu W."/>
            <person name="Santuari L."/>
            <person name="Cao Q."/>
            <person name="Sharma T."/>
            <person name="Shen D."/>
            <person name="Roswanjaya Y."/>
            <person name="Wardhani T."/>
            <person name="Kalhor M.S."/>
            <person name="Jansen J."/>
            <person name="Van den Hoogen J."/>
            <person name="Gungor B."/>
            <person name="Hartog M."/>
            <person name="Hontelez J."/>
            <person name="Verver J."/>
            <person name="Yang W.-C."/>
            <person name="Schijlen E."/>
            <person name="Repin R."/>
            <person name="Schilthuizen M."/>
            <person name="Schranz E."/>
            <person name="Heidstra R."/>
            <person name="Miyata K."/>
            <person name="Fedorova E."/>
            <person name="Kohlen W."/>
            <person name="Bisseling T."/>
            <person name="Smit S."/>
            <person name="Geurts R."/>
        </authorList>
    </citation>
    <scope>NUCLEOTIDE SEQUENCE [LARGE SCALE GENOMIC DNA]</scope>
    <source>
        <strain evidence="2">cv. RG33-2</strain>
    </source>
</reference>
<protein>
    <submittedName>
        <fullName evidence="1">Uncharacterized protein</fullName>
    </submittedName>
</protein>
<dbReference type="InParanoid" id="A0A2P5EMU0"/>
<dbReference type="Proteomes" id="UP000237000">
    <property type="component" value="Unassembled WGS sequence"/>
</dbReference>
<organism evidence="1 2">
    <name type="scientific">Trema orientale</name>
    <name type="common">Charcoal tree</name>
    <name type="synonym">Celtis orientalis</name>
    <dbReference type="NCBI Taxonomy" id="63057"/>
    <lineage>
        <taxon>Eukaryota</taxon>
        <taxon>Viridiplantae</taxon>
        <taxon>Streptophyta</taxon>
        <taxon>Embryophyta</taxon>
        <taxon>Tracheophyta</taxon>
        <taxon>Spermatophyta</taxon>
        <taxon>Magnoliopsida</taxon>
        <taxon>eudicotyledons</taxon>
        <taxon>Gunneridae</taxon>
        <taxon>Pentapetalae</taxon>
        <taxon>rosids</taxon>
        <taxon>fabids</taxon>
        <taxon>Rosales</taxon>
        <taxon>Cannabaceae</taxon>
        <taxon>Trema</taxon>
    </lineage>
</organism>
<dbReference type="EMBL" id="JXTC01000125">
    <property type="protein sequence ID" value="PON86812.1"/>
    <property type="molecule type" value="Genomic_DNA"/>
</dbReference>
<dbReference type="AlphaFoldDB" id="A0A2P5EMU0"/>
<comment type="caution">
    <text evidence="1">The sequence shown here is derived from an EMBL/GenBank/DDBJ whole genome shotgun (WGS) entry which is preliminary data.</text>
</comment>
<dbReference type="OrthoDB" id="1885884at2759"/>
<accession>A0A2P5EMU0</accession>
<keyword evidence="2" id="KW-1185">Reference proteome</keyword>
<evidence type="ECO:0000313" key="2">
    <source>
        <dbReference type="Proteomes" id="UP000237000"/>
    </source>
</evidence>
<dbReference type="InterPro" id="IPR039276">
    <property type="entry name" value="SHH1/2"/>
</dbReference>
<dbReference type="PANTHER" id="PTHR33827:SF2">
    <property type="entry name" value="PROTEIN SAWADEE HOMEODOMAIN HOMOLOG 1"/>
    <property type="match status" value="1"/>
</dbReference>
<proteinExistence type="predicted"/>
<dbReference type="STRING" id="63057.A0A2P5EMU0"/>
<gene>
    <name evidence="1" type="ORF">TorRG33x02_173380</name>
</gene>
<dbReference type="PANTHER" id="PTHR33827">
    <property type="entry name" value="PROTEIN SAWADEE HOMEODOMAIN HOMOLOG 2"/>
    <property type="match status" value="1"/>
</dbReference>